<feature type="region of interest" description="Disordered" evidence="1">
    <location>
        <begin position="1"/>
        <end position="23"/>
    </location>
</feature>
<evidence type="ECO:0000313" key="3">
    <source>
        <dbReference type="Proteomes" id="UP000796880"/>
    </source>
</evidence>
<dbReference type="OrthoDB" id="1098796at2759"/>
<organism evidence="2 3">
    <name type="scientific">Rhamnella rubrinervis</name>
    <dbReference type="NCBI Taxonomy" id="2594499"/>
    <lineage>
        <taxon>Eukaryota</taxon>
        <taxon>Viridiplantae</taxon>
        <taxon>Streptophyta</taxon>
        <taxon>Embryophyta</taxon>
        <taxon>Tracheophyta</taxon>
        <taxon>Spermatophyta</taxon>
        <taxon>Magnoliopsida</taxon>
        <taxon>eudicotyledons</taxon>
        <taxon>Gunneridae</taxon>
        <taxon>Pentapetalae</taxon>
        <taxon>rosids</taxon>
        <taxon>fabids</taxon>
        <taxon>Rosales</taxon>
        <taxon>Rhamnaceae</taxon>
        <taxon>rhamnoid group</taxon>
        <taxon>Rhamneae</taxon>
        <taxon>Rhamnella</taxon>
    </lineage>
</organism>
<dbReference type="PANTHER" id="PTHR35735:SF8">
    <property type="entry name" value="PROTEIN NIM1-INTERACTING 2"/>
    <property type="match status" value="1"/>
</dbReference>
<accession>A0A8K0DPK8</accession>
<evidence type="ECO:0000313" key="2">
    <source>
        <dbReference type="EMBL" id="KAF3431853.1"/>
    </source>
</evidence>
<proteinExistence type="predicted"/>
<evidence type="ECO:0000256" key="1">
    <source>
        <dbReference type="SAM" id="MobiDB-lite"/>
    </source>
</evidence>
<reference evidence="2" key="1">
    <citation type="submission" date="2020-03" db="EMBL/GenBank/DDBJ databases">
        <title>A high-quality chromosome-level genome assembly of a woody plant with both climbing and erect habits, Rhamnella rubrinervis.</title>
        <authorList>
            <person name="Lu Z."/>
            <person name="Yang Y."/>
            <person name="Zhu X."/>
            <person name="Sun Y."/>
        </authorList>
    </citation>
    <scope>NUCLEOTIDE SEQUENCE</scope>
    <source>
        <strain evidence="2">BYM</strain>
        <tissue evidence="2">Leaf</tissue>
    </source>
</reference>
<keyword evidence="3" id="KW-1185">Reference proteome</keyword>
<name>A0A8K0DPK8_9ROSA</name>
<comment type="caution">
    <text evidence="2">The sequence shown here is derived from an EMBL/GenBank/DDBJ whole genome shotgun (WGS) entry which is preliminary data.</text>
</comment>
<feature type="compositionally biased region" description="Basic and acidic residues" evidence="1">
    <location>
        <begin position="1"/>
        <end position="16"/>
    </location>
</feature>
<dbReference type="AlphaFoldDB" id="A0A8K0DPK8"/>
<sequence>MEAEKRKRTDDAEVDGKRRKAETTTVTDVEVEEFFAILKRIQMAAKHLKKSNGWDRMLTAEKWRPSFELADFVEDNGVKVESVEGNSGLDLNSKPDS</sequence>
<dbReference type="Proteomes" id="UP000796880">
    <property type="component" value="Unassembled WGS sequence"/>
</dbReference>
<dbReference type="GO" id="GO:0010112">
    <property type="term" value="P:regulation of systemic acquired resistance"/>
    <property type="evidence" value="ECO:0007669"/>
    <property type="project" value="InterPro"/>
</dbReference>
<protein>
    <submittedName>
        <fullName evidence="2">Uncharacterized protein</fullName>
    </submittedName>
</protein>
<gene>
    <name evidence="2" type="ORF">FNV43_RR26589</name>
</gene>
<dbReference type="EMBL" id="VOIH02000012">
    <property type="protein sequence ID" value="KAF3431853.1"/>
    <property type="molecule type" value="Genomic_DNA"/>
</dbReference>
<dbReference type="PANTHER" id="PTHR35735">
    <property type="entry name" value="PROTEIN NIM1-INTERACTING 2"/>
    <property type="match status" value="1"/>
</dbReference>
<dbReference type="InterPro" id="IPR034577">
    <property type="entry name" value="NIMIN-2"/>
</dbReference>